<evidence type="ECO:0000313" key="1">
    <source>
        <dbReference type="EMBL" id="KIJ35512.1"/>
    </source>
</evidence>
<proteinExistence type="predicted"/>
<sequence length="122" mass="14094">MKKIQGTKMQFKWYHYHECTPAPELRAAASPDAQVTLGLRQQFHFPLTVLFYYYSGLKGGFMHSHQSDIEPCGDEESDVLQDIQGRLYCPSSNYYRETVQEVIDNCESETYDIGPAMDELEQ</sequence>
<dbReference type="HOGENOM" id="CLU_2028203_0_0_1"/>
<dbReference type="AlphaFoldDB" id="A0A0C9V1H2"/>
<organism evidence="1 2">
    <name type="scientific">Sphaerobolus stellatus (strain SS14)</name>
    <dbReference type="NCBI Taxonomy" id="990650"/>
    <lineage>
        <taxon>Eukaryota</taxon>
        <taxon>Fungi</taxon>
        <taxon>Dikarya</taxon>
        <taxon>Basidiomycota</taxon>
        <taxon>Agaricomycotina</taxon>
        <taxon>Agaricomycetes</taxon>
        <taxon>Phallomycetidae</taxon>
        <taxon>Geastrales</taxon>
        <taxon>Sphaerobolaceae</taxon>
        <taxon>Sphaerobolus</taxon>
    </lineage>
</organism>
<gene>
    <name evidence="1" type="ORF">M422DRAFT_782529</name>
</gene>
<keyword evidence="2" id="KW-1185">Reference proteome</keyword>
<evidence type="ECO:0000313" key="2">
    <source>
        <dbReference type="Proteomes" id="UP000054279"/>
    </source>
</evidence>
<protein>
    <submittedName>
        <fullName evidence="1">Uncharacterized protein</fullName>
    </submittedName>
</protein>
<name>A0A0C9V1H2_SPHS4</name>
<accession>A0A0C9V1H2</accession>
<reference evidence="1 2" key="1">
    <citation type="submission" date="2014-06" db="EMBL/GenBank/DDBJ databases">
        <title>Evolutionary Origins and Diversification of the Mycorrhizal Mutualists.</title>
        <authorList>
            <consortium name="DOE Joint Genome Institute"/>
            <consortium name="Mycorrhizal Genomics Consortium"/>
            <person name="Kohler A."/>
            <person name="Kuo A."/>
            <person name="Nagy L.G."/>
            <person name="Floudas D."/>
            <person name="Copeland A."/>
            <person name="Barry K.W."/>
            <person name="Cichocki N."/>
            <person name="Veneault-Fourrey C."/>
            <person name="LaButti K."/>
            <person name="Lindquist E.A."/>
            <person name="Lipzen A."/>
            <person name="Lundell T."/>
            <person name="Morin E."/>
            <person name="Murat C."/>
            <person name="Riley R."/>
            <person name="Ohm R."/>
            <person name="Sun H."/>
            <person name="Tunlid A."/>
            <person name="Henrissat B."/>
            <person name="Grigoriev I.V."/>
            <person name="Hibbett D.S."/>
            <person name="Martin F."/>
        </authorList>
    </citation>
    <scope>NUCLEOTIDE SEQUENCE [LARGE SCALE GENOMIC DNA]</scope>
    <source>
        <strain evidence="1 2">SS14</strain>
    </source>
</reference>
<dbReference type="Proteomes" id="UP000054279">
    <property type="component" value="Unassembled WGS sequence"/>
</dbReference>
<dbReference type="EMBL" id="KN837188">
    <property type="protein sequence ID" value="KIJ35512.1"/>
    <property type="molecule type" value="Genomic_DNA"/>
</dbReference>